<feature type="transmembrane region" description="Helical" evidence="6">
    <location>
        <begin position="155"/>
        <end position="174"/>
    </location>
</feature>
<evidence type="ECO:0000259" key="7">
    <source>
        <dbReference type="Pfam" id="PF01545"/>
    </source>
</evidence>
<feature type="domain" description="Cation efflux protein transmembrane" evidence="7">
    <location>
        <begin position="12"/>
        <end position="205"/>
    </location>
</feature>
<dbReference type="InterPro" id="IPR058533">
    <property type="entry name" value="Cation_efflux_TM"/>
</dbReference>
<evidence type="ECO:0000256" key="6">
    <source>
        <dbReference type="SAM" id="Phobius"/>
    </source>
</evidence>
<comment type="subcellular location">
    <subcellularLocation>
        <location evidence="1">Membrane</location>
        <topology evidence="1">Multi-pass membrane protein</topology>
    </subcellularLocation>
</comment>
<evidence type="ECO:0000256" key="3">
    <source>
        <dbReference type="ARBA" id="ARBA00022692"/>
    </source>
</evidence>
<dbReference type="NCBIfam" id="TIGR01297">
    <property type="entry name" value="CDF"/>
    <property type="match status" value="1"/>
</dbReference>
<feature type="transmembrane region" description="Helical" evidence="6">
    <location>
        <begin position="116"/>
        <end position="134"/>
    </location>
</feature>
<dbReference type="InterPro" id="IPR002524">
    <property type="entry name" value="Cation_efflux"/>
</dbReference>
<keyword evidence="2" id="KW-0813">Transport</keyword>
<evidence type="ECO:0000256" key="1">
    <source>
        <dbReference type="ARBA" id="ARBA00004141"/>
    </source>
</evidence>
<feature type="domain" description="Cation efflux protein cytoplasmic" evidence="8">
    <location>
        <begin position="211"/>
        <end position="286"/>
    </location>
</feature>
<name>A0A3B0VH04_9ZZZZ</name>
<dbReference type="InterPro" id="IPR050291">
    <property type="entry name" value="CDF_Transporter"/>
</dbReference>
<dbReference type="SUPFAM" id="SSF160240">
    <property type="entry name" value="Cation efflux protein cytoplasmic domain-like"/>
    <property type="match status" value="1"/>
</dbReference>
<keyword evidence="4 6" id="KW-1133">Transmembrane helix</keyword>
<evidence type="ECO:0000259" key="8">
    <source>
        <dbReference type="Pfam" id="PF16916"/>
    </source>
</evidence>
<dbReference type="PANTHER" id="PTHR43840:SF15">
    <property type="entry name" value="MITOCHONDRIAL METAL TRANSPORTER 1-RELATED"/>
    <property type="match status" value="1"/>
</dbReference>
<dbReference type="SUPFAM" id="SSF161111">
    <property type="entry name" value="Cation efflux protein transmembrane domain-like"/>
    <property type="match status" value="1"/>
</dbReference>
<evidence type="ECO:0000313" key="9">
    <source>
        <dbReference type="EMBL" id="VAW42888.1"/>
    </source>
</evidence>
<proteinExistence type="predicted"/>
<dbReference type="GO" id="GO:0005886">
    <property type="term" value="C:plasma membrane"/>
    <property type="evidence" value="ECO:0007669"/>
    <property type="project" value="TreeGrafter"/>
</dbReference>
<gene>
    <name evidence="9" type="ORF">MNBD_CHLOROFLEXI01-2188</name>
</gene>
<dbReference type="InterPro" id="IPR027470">
    <property type="entry name" value="Cation_efflux_CTD"/>
</dbReference>
<dbReference type="Gene3D" id="1.20.1510.10">
    <property type="entry name" value="Cation efflux protein transmembrane domain"/>
    <property type="match status" value="1"/>
</dbReference>
<feature type="transmembrane region" description="Helical" evidence="6">
    <location>
        <begin position="44"/>
        <end position="62"/>
    </location>
</feature>
<dbReference type="GO" id="GO:0015086">
    <property type="term" value="F:cadmium ion transmembrane transporter activity"/>
    <property type="evidence" value="ECO:0007669"/>
    <property type="project" value="TreeGrafter"/>
</dbReference>
<dbReference type="GO" id="GO:0006882">
    <property type="term" value="P:intracellular zinc ion homeostasis"/>
    <property type="evidence" value="ECO:0007669"/>
    <property type="project" value="TreeGrafter"/>
</dbReference>
<dbReference type="Gene3D" id="3.30.70.1350">
    <property type="entry name" value="Cation efflux protein, cytoplasmic domain"/>
    <property type="match status" value="1"/>
</dbReference>
<evidence type="ECO:0000256" key="4">
    <source>
        <dbReference type="ARBA" id="ARBA00022989"/>
    </source>
</evidence>
<accession>A0A3B0VH04</accession>
<dbReference type="Pfam" id="PF16916">
    <property type="entry name" value="ZT_dimer"/>
    <property type="match status" value="1"/>
</dbReference>
<dbReference type="AlphaFoldDB" id="A0A3B0VH04"/>
<dbReference type="InterPro" id="IPR036837">
    <property type="entry name" value="Cation_efflux_CTD_sf"/>
</dbReference>
<organism evidence="9">
    <name type="scientific">hydrothermal vent metagenome</name>
    <dbReference type="NCBI Taxonomy" id="652676"/>
    <lineage>
        <taxon>unclassified sequences</taxon>
        <taxon>metagenomes</taxon>
        <taxon>ecological metagenomes</taxon>
    </lineage>
</organism>
<feature type="transmembrane region" description="Helical" evidence="6">
    <location>
        <begin position="12"/>
        <end position="32"/>
    </location>
</feature>
<dbReference type="GO" id="GO:0015341">
    <property type="term" value="F:zinc efflux antiporter activity"/>
    <property type="evidence" value="ECO:0007669"/>
    <property type="project" value="TreeGrafter"/>
</dbReference>
<evidence type="ECO:0000256" key="2">
    <source>
        <dbReference type="ARBA" id="ARBA00022448"/>
    </source>
</evidence>
<evidence type="ECO:0000256" key="5">
    <source>
        <dbReference type="ARBA" id="ARBA00023136"/>
    </source>
</evidence>
<sequence>MANQYKVTNYAWLSVATAVFTIILKTAAYFLTGSVGLLSDALESGVNLIAAIITLIALTIATQPPDAEHAFGHHKAEYFASGVEGALILVAALTIVITAVNHFINPTPLRQLNIGLLISAVAAIFNFVTARILLQAAQRYRSVALEADARHLMTDVWTSGGVLLGIGVVALSGWQIVDPIIAILVAIQITVSGWRLVRESALGLMDTALPLAEIEKIEAILNQHKKDGVTYHALRTRQSGAQRFVTLHIQVPGAWTVQQGHTLLEEIERKIRQTIPSTSILTHLEPVEDPVSWQDIELNREDP</sequence>
<feature type="transmembrane region" description="Helical" evidence="6">
    <location>
        <begin position="83"/>
        <end position="104"/>
    </location>
</feature>
<keyword evidence="3 6" id="KW-0812">Transmembrane</keyword>
<keyword evidence="5 6" id="KW-0472">Membrane</keyword>
<dbReference type="EMBL" id="UOEU01000980">
    <property type="protein sequence ID" value="VAW42888.1"/>
    <property type="molecule type" value="Genomic_DNA"/>
</dbReference>
<dbReference type="Pfam" id="PF01545">
    <property type="entry name" value="Cation_efflux"/>
    <property type="match status" value="1"/>
</dbReference>
<dbReference type="PANTHER" id="PTHR43840">
    <property type="entry name" value="MITOCHONDRIAL METAL TRANSPORTER 1-RELATED"/>
    <property type="match status" value="1"/>
</dbReference>
<reference evidence="9" key="1">
    <citation type="submission" date="2018-06" db="EMBL/GenBank/DDBJ databases">
        <authorList>
            <person name="Zhirakovskaya E."/>
        </authorList>
    </citation>
    <scope>NUCLEOTIDE SEQUENCE</scope>
</reference>
<dbReference type="InterPro" id="IPR027469">
    <property type="entry name" value="Cation_efflux_TMD_sf"/>
</dbReference>
<protein>
    <submittedName>
        <fullName evidence="9">Cobalt-zinc-cadmium resistance protein</fullName>
    </submittedName>
</protein>
<dbReference type="GO" id="GO:0015093">
    <property type="term" value="F:ferrous iron transmembrane transporter activity"/>
    <property type="evidence" value="ECO:0007669"/>
    <property type="project" value="TreeGrafter"/>
</dbReference>